<dbReference type="InterPro" id="IPR001094">
    <property type="entry name" value="Flavdoxin-like"/>
</dbReference>
<accession>K9GZK2</accession>
<keyword evidence="7" id="KW-1185">Reference proteome</keyword>
<evidence type="ECO:0000256" key="2">
    <source>
        <dbReference type="ARBA" id="ARBA00022630"/>
    </source>
</evidence>
<dbReference type="Proteomes" id="UP000009881">
    <property type="component" value="Unassembled WGS sequence"/>
</dbReference>
<keyword evidence="4" id="KW-0249">Electron transport</keyword>
<dbReference type="GO" id="GO:0010181">
    <property type="term" value="F:FMN binding"/>
    <property type="evidence" value="ECO:0007669"/>
    <property type="project" value="InterPro"/>
</dbReference>
<comment type="caution">
    <text evidence="6">The sequence shown here is derived from an EMBL/GenBank/DDBJ whole genome shotgun (WGS) entry which is preliminary data.</text>
</comment>
<evidence type="ECO:0000256" key="3">
    <source>
        <dbReference type="ARBA" id="ARBA00022643"/>
    </source>
</evidence>
<evidence type="ECO:0000256" key="4">
    <source>
        <dbReference type="ARBA" id="ARBA00022982"/>
    </source>
</evidence>
<sequence length="151" mass="16053">MSSILILVGTESGNAQMVGETLMDEFSAKGHDVDMAMDDATLDGLDLPARDVLLVVTSTHGLGELPDNIIPVHDALGEEKPDLSGLKYGVIALGDQTYSDTFCKAGKTMDALLAELGAHKVGERLEIDACTQPLPDEDALTWGEEWLAQLG</sequence>
<organism evidence="6 7">
    <name type="scientific">Caenispirillum salinarum AK4</name>
    <dbReference type="NCBI Taxonomy" id="1238182"/>
    <lineage>
        <taxon>Bacteria</taxon>
        <taxon>Pseudomonadati</taxon>
        <taxon>Pseudomonadota</taxon>
        <taxon>Alphaproteobacteria</taxon>
        <taxon>Rhodospirillales</taxon>
        <taxon>Novispirillaceae</taxon>
        <taxon>Caenispirillum</taxon>
    </lineage>
</organism>
<dbReference type="Pfam" id="PF00258">
    <property type="entry name" value="Flavodoxin_1"/>
    <property type="match status" value="1"/>
</dbReference>
<proteinExistence type="predicted"/>
<evidence type="ECO:0000256" key="1">
    <source>
        <dbReference type="ARBA" id="ARBA00001917"/>
    </source>
</evidence>
<dbReference type="eggNOG" id="COG0369">
    <property type="taxonomic scope" value="Bacteria"/>
</dbReference>
<keyword evidence="2" id="KW-0285">Flavoprotein</keyword>
<dbReference type="GO" id="GO:0050660">
    <property type="term" value="F:flavin adenine dinucleotide binding"/>
    <property type="evidence" value="ECO:0007669"/>
    <property type="project" value="TreeGrafter"/>
</dbReference>
<dbReference type="GO" id="GO:0016491">
    <property type="term" value="F:oxidoreductase activity"/>
    <property type="evidence" value="ECO:0007669"/>
    <property type="project" value="TreeGrafter"/>
</dbReference>
<dbReference type="Gene3D" id="3.40.50.360">
    <property type="match status" value="1"/>
</dbReference>
<dbReference type="AlphaFoldDB" id="K9GZK2"/>
<evidence type="ECO:0000313" key="6">
    <source>
        <dbReference type="EMBL" id="EKV30712.1"/>
    </source>
</evidence>
<dbReference type="STRING" id="1238182.C882_4049"/>
<keyword evidence="4" id="KW-0813">Transport</keyword>
<evidence type="ECO:0000259" key="5">
    <source>
        <dbReference type="PROSITE" id="PS50902"/>
    </source>
</evidence>
<dbReference type="PANTHER" id="PTHR19384">
    <property type="entry name" value="NITRIC OXIDE SYNTHASE-RELATED"/>
    <property type="match status" value="1"/>
</dbReference>
<dbReference type="InterPro" id="IPR008254">
    <property type="entry name" value="Flavodoxin/NO_synth"/>
</dbReference>
<dbReference type="OrthoDB" id="9816402at2"/>
<gene>
    <name evidence="6" type="ORF">C882_4049</name>
</gene>
<protein>
    <submittedName>
        <fullName evidence="6">Flavodoxin/nitric oxide synthase</fullName>
    </submittedName>
</protein>
<dbReference type="PROSITE" id="PS50902">
    <property type="entry name" value="FLAVODOXIN_LIKE"/>
    <property type="match status" value="1"/>
</dbReference>
<dbReference type="InterPro" id="IPR029039">
    <property type="entry name" value="Flavoprotein-like_sf"/>
</dbReference>
<dbReference type="SUPFAM" id="SSF52218">
    <property type="entry name" value="Flavoproteins"/>
    <property type="match status" value="1"/>
</dbReference>
<dbReference type="RefSeq" id="WP_009540157.1">
    <property type="nucleotide sequence ID" value="NZ_ANHY01000007.1"/>
</dbReference>
<name>K9GZK2_9PROT</name>
<dbReference type="EMBL" id="ANHY01000007">
    <property type="protein sequence ID" value="EKV30712.1"/>
    <property type="molecule type" value="Genomic_DNA"/>
</dbReference>
<dbReference type="GO" id="GO:0005829">
    <property type="term" value="C:cytosol"/>
    <property type="evidence" value="ECO:0007669"/>
    <property type="project" value="TreeGrafter"/>
</dbReference>
<reference evidence="6 7" key="1">
    <citation type="journal article" date="2013" name="Genome Announc.">
        <title>Draft Genome Sequence of an Alphaproteobacterium, Caenispirillum salinarum AK4(T), Isolated from a Solar Saltern.</title>
        <authorList>
            <person name="Khatri I."/>
            <person name="Singh A."/>
            <person name="Korpole S."/>
            <person name="Pinnaka A.K."/>
            <person name="Subramanian S."/>
        </authorList>
    </citation>
    <scope>NUCLEOTIDE SEQUENCE [LARGE SCALE GENOMIC DNA]</scope>
    <source>
        <strain evidence="6 7">AK4</strain>
    </source>
</reference>
<feature type="domain" description="Flavodoxin-like" evidence="5">
    <location>
        <begin position="4"/>
        <end position="147"/>
    </location>
</feature>
<keyword evidence="3" id="KW-0288">FMN</keyword>
<dbReference type="PANTHER" id="PTHR19384:SF128">
    <property type="entry name" value="NADPH OXIDOREDUCTASE A"/>
    <property type="match status" value="1"/>
</dbReference>
<comment type="cofactor">
    <cofactor evidence="1">
        <name>FMN</name>
        <dbReference type="ChEBI" id="CHEBI:58210"/>
    </cofactor>
</comment>
<evidence type="ECO:0000313" key="7">
    <source>
        <dbReference type="Proteomes" id="UP000009881"/>
    </source>
</evidence>
<dbReference type="PRINTS" id="PR00369">
    <property type="entry name" value="FLAVODOXIN"/>
</dbReference>